<protein>
    <recommendedName>
        <fullName evidence="1">DUF6314 domain-containing protein</fullName>
    </recommendedName>
</protein>
<proteinExistence type="predicted"/>
<dbReference type="AlphaFoldDB" id="A0A4V6DTP9"/>
<comment type="caution">
    <text evidence="2">The sequence shown here is derived from an EMBL/GenBank/DDBJ whole genome shotgun (WGS) entry which is preliminary data.</text>
</comment>
<dbReference type="EMBL" id="PTQR01000080">
    <property type="protein sequence ID" value="TKX21522.1"/>
    <property type="molecule type" value="Genomic_DNA"/>
</dbReference>
<accession>A0A4V6DTP9</accession>
<evidence type="ECO:0000259" key="1">
    <source>
        <dbReference type="Pfam" id="PF19834"/>
    </source>
</evidence>
<reference evidence="2 3" key="1">
    <citation type="submission" date="2018-02" db="EMBL/GenBank/DDBJ databases">
        <title>Draft genome sequences of Elsinoe sp., causing black scab on jojoba.</title>
        <authorList>
            <person name="Stodart B."/>
            <person name="Jeffress S."/>
            <person name="Ash G."/>
            <person name="Arun Chinnappa K."/>
        </authorList>
    </citation>
    <scope>NUCLEOTIDE SEQUENCE [LARGE SCALE GENOMIC DNA]</scope>
    <source>
        <strain evidence="2 3">Hillstone_2</strain>
    </source>
</reference>
<evidence type="ECO:0000313" key="2">
    <source>
        <dbReference type="EMBL" id="TKX21522.1"/>
    </source>
</evidence>
<dbReference type="Proteomes" id="UP000308133">
    <property type="component" value="Unassembled WGS sequence"/>
</dbReference>
<sequence length="168" mass="19404">MAKPPIQTIYKGLEGSWKLRRSLTSKLPGYPSGTFEGTATFTPSDAFNNSSYLYHEVGTLVTDQGFHLNANRKYIYKYSSDEEKLSAWFVKEVGGKDDVDYLYHELEFGHEQDRWVARGDHLCVNDMYWAFYDFRIEGEALTKWGLKHQVKGPDKDYLSDTVYTRTGT</sequence>
<feature type="domain" description="DUF6314" evidence="1">
    <location>
        <begin position="13"/>
        <end position="165"/>
    </location>
</feature>
<organism evidence="2 3">
    <name type="scientific">Elsinoe australis</name>
    <dbReference type="NCBI Taxonomy" id="40998"/>
    <lineage>
        <taxon>Eukaryota</taxon>
        <taxon>Fungi</taxon>
        <taxon>Dikarya</taxon>
        <taxon>Ascomycota</taxon>
        <taxon>Pezizomycotina</taxon>
        <taxon>Dothideomycetes</taxon>
        <taxon>Dothideomycetidae</taxon>
        <taxon>Myriangiales</taxon>
        <taxon>Elsinoaceae</taxon>
        <taxon>Elsinoe</taxon>
    </lineage>
</organism>
<name>A0A4V6DTP9_9PEZI</name>
<dbReference type="Pfam" id="PF19834">
    <property type="entry name" value="DUF6314"/>
    <property type="match status" value="1"/>
</dbReference>
<gene>
    <name evidence="2" type="ORF">C1H76_6018</name>
</gene>
<evidence type="ECO:0000313" key="3">
    <source>
        <dbReference type="Proteomes" id="UP000308133"/>
    </source>
</evidence>
<dbReference type="InterPro" id="IPR045632">
    <property type="entry name" value="DUF6314"/>
</dbReference>